<dbReference type="InterPro" id="IPR016032">
    <property type="entry name" value="Sig_transdc_resp-reg_C-effctor"/>
</dbReference>
<dbReference type="SUPFAM" id="SSF46894">
    <property type="entry name" value="C-terminal effector domain of the bipartite response regulators"/>
    <property type="match status" value="1"/>
</dbReference>
<dbReference type="Proteomes" id="UP000264310">
    <property type="component" value="Unassembled WGS sequence"/>
</dbReference>
<evidence type="ECO:0000313" key="1">
    <source>
        <dbReference type="EMBL" id="RFC66477.1"/>
    </source>
</evidence>
<dbReference type="GO" id="GO:0003677">
    <property type="term" value="F:DNA binding"/>
    <property type="evidence" value="ECO:0007669"/>
    <property type="project" value="UniProtKB-KW"/>
</dbReference>
<dbReference type="RefSeq" id="WP_116681729.1">
    <property type="nucleotide sequence ID" value="NZ_QURL01000001.1"/>
</dbReference>
<dbReference type="GO" id="GO:0006355">
    <property type="term" value="P:regulation of DNA-templated transcription"/>
    <property type="evidence" value="ECO:0007669"/>
    <property type="project" value="InterPro"/>
</dbReference>
<protein>
    <submittedName>
        <fullName evidence="1">Winged helix family transcriptional regulator</fullName>
    </submittedName>
</protein>
<dbReference type="Gene3D" id="1.10.10.10">
    <property type="entry name" value="Winged helix-like DNA-binding domain superfamily/Winged helix DNA-binding domain"/>
    <property type="match status" value="1"/>
</dbReference>
<accession>A0A371XB66</accession>
<name>A0A371XB66_9HYPH</name>
<reference evidence="1 2" key="1">
    <citation type="submission" date="2018-08" db="EMBL/GenBank/DDBJ databases">
        <title>Fulvimarina sp. 85, whole genome shotgun sequence.</title>
        <authorList>
            <person name="Tuo L."/>
        </authorList>
    </citation>
    <scope>NUCLEOTIDE SEQUENCE [LARGE SCALE GENOMIC DNA]</scope>
    <source>
        <strain evidence="1 2">85</strain>
    </source>
</reference>
<dbReference type="InterPro" id="IPR036388">
    <property type="entry name" value="WH-like_DNA-bd_sf"/>
</dbReference>
<dbReference type="GO" id="GO:0000160">
    <property type="term" value="P:phosphorelay signal transduction system"/>
    <property type="evidence" value="ECO:0007669"/>
    <property type="project" value="InterPro"/>
</dbReference>
<dbReference type="AlphaFoldDB" id="A0A371XB66"/>
<sequence>MIERTPAELRETIELLQERIAQLESILGQSFVAPAHWGLSHKQEKLVGLLMARERVTAEAILSVVWHGEEDAGAERVHTLVSKMRPKLKALGADVECSRYTGYRLIGRENLQIHEARQ</sequence>
<dbReference type="EMBL" id="QURL01000001">
    <property type="protein sequence ID" value="RFC66477.1"/>
    <property type="molecule type" value="Genomic_DNA"/>
</dbReference>
<gene>
    <name evidence="1" type="ORF">DYI37_03275</name>
</gene>
<comment type="caution">
    <text evidence="1">The sequence shown here is derived from an EMBL/GenBank/DDBJ whole genome shotgun (WGS) entry which is preliminary data.</text>
</comment>
<organism evidence="1 2">
    <name type="scientific">Fulvimarina endophytica</name>
    <dbReference type="NCBI Taxonomy" id="2293836"/>
    <lineage>
        <taxon>Bacteria</taxon>
        <taxon>Pseudomonadati</taxon>
        <taxon>Pseudomonadota</taxon>
        <taxon>Alphaproteobacteria</taxon>
        <taxon>Hyphomicrobiales</taxon>
        <taxon>Aurantimonadaceae</taxon>
        <taxon>Fulvimarina</taxon>
    </lineage>
</organism>
<proteinExistence type="predicted"/>
<keyword evidence="2" id="KW-1185">Reference proteome</keyword>
<evidence type="ECO:0000313" key="2">
    <source>
        <dbReference type="Proteomes" id="UP000264310"/>
    </source>
</evidence>